<keyword evidence="2" id="KW-1185">Reference proteome</keyword>
<sequence>MLQHAAHSSCCHVTVNDDDRSPDTGGDCSTATFATAFKEMLRAINDDVSIIEALPFPMATAPRSPKIGVLRKAHPCGNLVMDFPGEDPVSLDDNDEE</sequence>
<dbReference type="AlphaFoldDB" id="A0A915IE74"/>
<dbReference type="Proteomes" id="UP000887565">
    <property type="component" value="Unplaced"/>
</dbReference>
<reference evidence="3" key="1">
    <citation type="submission" date="2022-11" db="UniProtKB">
        <authorList>
            <consortium name="WormBaseParasite"/>
        </authorList>
    </citation>
    <scope>IDENTIFICATION</scope>
</reference>
<protein>
    <submittedName>
        <fullName evidence="3">Uncharacterized protein</fullName>
    </submittedName>
</protein>
<feature type="region of interest" description="Disordered" evidence="1">
    <location>
        <begin position="1"/>
        <end position="25"/>
    </location>
</feature>
<evidence type="ECO:0000313" key="3">
    <source>
        <dbReference type="WBParaSite" id="nRc.2.0.1.t12480-RA"/>
    </source>
</evidence>
<organism evidence="2 3">
    <name type="scientific">Romanomermis culicivorax</name>
    <name type="common">Nematode worm</name>
    <dbReference type="NCBI Taxonomy" id="13658"/>
    <lineage>
        <taxon>Eukaryota</taxon>
        <taxon>Metazoa</taxon>
        <taxon>Ecdysozoa</taxon>
        <taxon>Nematoda</taxon>
        <taxon>Enoplea</taxon>
        <taxon>Dorylaimia</taxon>
        <taxon>Mermithida</taxon>
        <taxon>Mermithoidea</taxon>
        <taxon>Mermithidae</taxon>
        <taxon>Romanomermis</taxon>
    </lineage>
</organism>
<name>A0A915IE74_ROMCU</name>
<dbReference type="WBParaSite" id="nRc.2.0.1.t12480-RA">
    <property type="protein sequence ID" value="nRc.2.0.1.t12480-RA"/>
    <property type="gene ID" value="nRc.2.0.1.g12480"/>
</dbReference>
<proteinExistence type="predicted"/>
<evidence type="ECO:0000256" key="1">
    <source>
        <dbReference type="SAM" id="MobiDB-lite"/>
    </source>
</evidence>
<accession>A0A915IE74</accession>
<evidence type="ECO:0000313" key="2">
    <source>
        <dbReference type="Proteomes" id="UP000887565"/>
    </source>
</evidence>